<protein>
    <recommendedName>
        <fullName evidence="2">glutathione transferase</fullName>
        <ecNumber evidence="2">2.5.1.18</ecNumber>
    </recommendedName>
</protein>
<dbReference type="SFLD" id="SFLDG01205">
    <property type="entry name" value="AMPS.1"/>
    <property type="match status" value="1"/>
</dbReference>
<evidence type="ECO:0000256" key="4">
    <source>
        <dbReference type="ARBA" id="ARBA00038317"/>
    </source>
</evidence>
<dbReference type="InterPro" id="IPR004045">
    <property type="entry name" value="Glutathione_S-Trfase_N"/>
</dbReference>
<dbReference type="SFLD" id="SFLDS00019">
    <property type="entry name" value="Glutathione_Transferase_(cytos"/>
    <property type="match status" value="1"/>
</dbReference>
<dbReference type="SUPFAM" id="SSF47616">
    <property type="entry name" value="GST C-terminal domain-like"/>
    <property type="match status" value="1"/>
</dbReference>
<dbReference type="InterPro" id="IPR004046">
    <property type="entry name" value="GST_C"/>
</dbReference>
<dbReference type="PROSITE" id="PS50405">
    <property type="entry name" value="GST_CTER"/>
    <property type="match status" value="1"/>
</dbReference>
<dbReference type="Gene3D" id="1.20.1050.10">
    <property type="match status" value="1"/>
</dbReference>
<name>A0A9J6BBA0_POLVA</name>
<evidence type="ECO:0000259" key="6">
    <source>
        <dbReference type="PROSITE" id="PS50404"/>
    </source>
</evidence>
<evidence type="ECO:0000256" key="3">
    <source>
        <dbReference type="ARBA" id="ARBA00022679"/>
    </source>
</evidence>
<evidence type="ECO:0000313" key="9">
    <source>
        <dbReference type="Proteomes" id="UP001107558"/>
    </source>
</evidence>
<evidence type="ECO:0000313" key="8">
    <source>
        <dbReference type="EMBL" id="KAG5666840.1"/>
    </source>
</evidence>
<dbReference type="Pfam" id="PF02798">
    <property type="entry name" value="GST_N"/>
    <property type="match status" value="1"/>
</dbReference>
<gene>
    <name evidence="8" type="ORF">PVAND_014850</name>
</gene>
<dbReference type="PANTHER" id="PTHR11571:SF224">
    <property type="entry name" value="HEMATOPOIETIC PROSTAGLANDIN D SYNTHASE"/>
    <property type="match status" value="1"/>
</dbReference>
<dbReference type="AlphaFoldDB" id="A0A9J6BBA0"/>
<dbReference type="Proteomes" id="UP001107558">
    <property type="component" value="Chromosome 4"/>
</dbReference>
<dbReference type="CDD" id="cd03192">
    <property type="entry name" value="GST_C_Sigma_like"/>
    <property type="match status" value="1"/>
</dbReference>
<dbReference type="InterPro" id="IPR040079">
    <property type="entry name" value="Glutathione_S-Trfase"/>
</dbReference>
<dbReference type="GO" id="GO:0006749">
    <property type="term" value="P:glutathione metabolic process"/>
    <property type="evidence" value="ECO:0007669"/>
    <property type="project" value="TreeGrafter"/>
</dbReference>
<evidence type="ECO:0000259" key="7">
    <source>
        <dbReference type="PROSITE" id="PS50405"/>
    </source>
</evidence>
<evidence type="ECO:0000256" key="1">
    <source>
        <dbReference type="ARBA" id="ARBA00011738"/>
    </source>
</evidence>
<dbReference type="InterPro" id="IPR036249">
    <property type="entry name" value="Thioredoxin-like_sf"/>
</dbReference>
<evidence type="ECO:0000256" key="2">
    <source>
        <dbReference type="ARBA" id="ARBA00012452"/>
    </source>
</evidence>
<comment type="caution">
    <text evidence="8">The sequence shown here is derived from an EMBL/GenBank/DDBJ whole genome shotgun (WGS) entry which is preliminary data.</text>
</comment>
<dbReference type="InterPro" id="IPR036282">
    <property type="entry name" value="Glutathione-S-Trfase_C_sf"/>
</dbReference>
<feature type="domain" description="GST C-terminal" evidence="7">
    <location>
        <begin position="82"/>
        <end position="204"/>
    </location>
</feature>
<keyword evidence="3" id="KW-0808">Transferase</keyword>
<comment type="subunit">
    <text evidence="1">Homodimer.</text>
</comment>
<dbReference type="FunFam" id="3.40.30.10:FF:000035">
    <property type="entry name" value="hematopoietic prostaglandin D synthase"/>
    <property type="match status" value="1"/>
</dbReference>
<dbReference type="SUPFAM" id="SSF52833">
    <property type="entry name" value="Thioredoxin-like"/>
    <property type="match status" value="1"/>
</dbReference>
<comment type="similarity">
    <text evidence="4">Belongs to the GST superfamily. Sigma family.</text>
</comment>
<evidence type="ECO:0000256" key="5">
    <source>
        <dbReference type="ARBA" id="ARBA00047960"/>
    </source>
</evidence>
<dbReference type="Gene3D" id="3.40.30.10">
    <property type="entry name" value="Glutaredoxin"/>
    <property type="match status" value="1"/>
</dbReference>
<reference evidence="8" key="1">
    <citation type="submission" date="2021-03" db="EMBL/GenBank/DDBJ databases">
        <title>Chromosome level genome of the anhydrobiotic midge Polypedilum vanderplanki.</title>
        <authorList>
            <person name="Yoshida Y."/>
            <person name="Kikawada T."/>
            <person name="Gusev O."/>
        </authorList>
    </citation>
    <scope>NUCLEOTIDE SEQUENCE</scope>
    <source>
        <strain evidence="8">NIAS01</strain>
        <tissue evidence="8">Whole body or cell culture</tissue>
    </source>
</reference>
<dbReference type="PANTHER" id="PTHR11571">
    <property type="entry name" value="GLUTATHIONE S-TRANSFERASE"/>
    <property type="match status" value="1"/>
</dbReference>
<keyword evidence="9" id="KW-1185">Reference proteome</keyword>
<dbReference type="CDD" id="cd03039">
    <property type="entry name" value="GST_N_Sigma_like"/>
    <property type="match status" value="1"/>
</dbReference>
<dbReference type="EMBL" id="JADBJN010000004">
    <property type="protein sequence ID" value="KAG5666840.1"/>
    <property type="molecule type" value="Genomic_DNA"/>
</dbReference>
<dbReference type="EC" id="2.5.1.18" evidence="2"/>
<dbReference type="InterPro" id="IPR010987">
    <property type="entry name" value="Glutathione-S-Trfase_C-like"/>
</dbReference>
<dbReference type="InterPro" id="IPR050213">
    <property type="entry name" value="GST_superfamily"/>
</dbReference>
<sequence length="204" mass="23437">MPQYTLTYFDIEALGEPIRMLLSYGKIPFTDNRIDFEKDWAKFKAAMPMGQLPILEIDGKVMYQSMAISRYLAKQVGLSGANDLENYEIDNAADNINDFRAKIASAAYESHEEAKQHKYEILKKETIPFFLNKLDKIAEENNGHFALKKLTWADLYFTGLINYLNFIAQEDLLANHSNLRKVVENTHAAPGIKEWVAKRPKSNR</sequence>
<dbReference type="SFLD" id="SFLDG00363">
    <property type="entry name" value="AMPS_(cytGST):_Alpha-__Mu-__Pi"/>
    <property type="match status" value="1"/>
</dbReference>
<dbReference type="GO" id="GO:0004364">
    <property type="term" value="F:glutathione transferase activity"/>
    <property type="evidence" value="ECO:0007669"/>
    <property type="project" value="UniProtKB-EC"/>
</dbReference>
<dbReference type="OrthoDB" id="414243at2759"/>
<dbReference type="Pfam" id="PF14497">
    <property type="entry name" value="GST_C_3"/>
    <property type="match status" value="1"/>
</dbReference>
<feature type="domain" description="GST N-terminal" evidence="6">
    <location>
        <begin position="2"/>
        <end position="80"/>
    </location>
</feature>
<dbReference type="GO" id="GO:0004602">
    <property type="term" value="F:glutathione peroxidase activity"/>
    <property type="evidence" value="ECO:0007669"/>
    <property type="project" value="UniProtKB-ARBA"/>
</dbReference>
<dbReference type="FunFam" id="1.20.1050.10:FF:000030">
    <property type="entry name" value="Glutathione S-transferase S1"/>
    <property type="match status" value="1"/>
</dbReference>
<proteinExistence type="inferred from homology"/>
<organism evidence="8 9">
    <name type="scientific">Polypedilum vanderplanki</name>
    <name type="common">Sleeping chironomid midge</name>
    <dbReference type="NCBI Taxonomy" id="319348"/>
    <lineage>
        <taxon>Eukaryota</taxon>
        <taxon>Metazoa</taxon>
        <taxon>Ecdysozoa</taxon>
        <taxon>Arthropoda</taxon>
        <taxon>Hexapoda</taxon>
        <taxon>Insecta</taxon>
        <taxon>Pterygota</taxon>
        <taxon>Neoptera</taxon>
        <taxon>Endopterygota</taxon>
        <taxon>Diptera</taxon>
        <taxon>Nematocera</taxon>
        <taxon>Chironomoidea</taxon>
        <taxon>Chironomidae</taxon>
        <taxon>Chironominae</taxon>
        <taxon>Polypedilum</taxon>
        <taxon>Polypedilum</taxon>
    </lineage>
</organism>
<dbReference type="PROSITE" id="PS50404">
    <property type="entry name" value="GST_NTER"/>
    <property type="match status" value="1"/>
</dbReference>
<accession>A0A9J6BBA0</accession>
<comment type="catalytic activity">
    <reaction evidence="5">
        <text>RX + glutathione = an S-substituted glutathione + a halide anion + H(+)</text>
        <dbReference type="Rhea" id="RHEA:16437"/>
        <dbReference type="ChEBI" id="CHEBI:15378"/>
        <dbReference type="ChEBI" id="CHEBI:16042"/>
        <dbReference type="ChEBI" id="CHEBI:17792"/>
        <dbReference type="ChEBI" id="CHEBI:57925"/>
        <dbReference type="ChEBI" id="CHEBI:90779"/>
        <dbReference type="EC" id="2.5.1.18"/>
    </reaction>
</comment>